<protein>
    <submittedName>
        <fullName evidence="4">Large subunit ribosomal protein L39e, cytoplasmic</fullName>
    </submittedName>
</protein>
<organism evidence="4">
    <name type="scientific">Guillardia theta (strain CCMP2712)</name>
    <name type="common">Cryptophyte</name>
    <dbReference type="NCBI Taxonomy" id="905079"/>
    <lineage>
        <taxon>Eukaryota</taxon>
        <taxon>Cryptophyceae</taxon>
        <taxon>Pyrenomonadales</taxon>
        <taxon>Geminigeraceae</taxon>
        <taxon>Guillardia</taxon>
    </lineage>
</organism>
<evidence type="ECO:0000256" key="3">
    <source>
        <dbReference type="ARBA" id="ARBA00023274"/>
    </source>
</evidence>
<dbReference type="PROSITE" id="PS00051">
    <property type="entry name" value="RIBOSOMAL_L39E"/>
    <property type="match status" value="1"/>
</dbReference>
<dbReference type="PANTHER" id="PTHR19970">
    <property type="entry name" value="RIBOSOMAL PROTEIN L39E"/>
    <property type="match status" value="1"/>
</dbReference>
<dbReference type="PaxDb" id="55529-EKX40793"/>
<accession>L1IX18</accession>
<name>L1IX18_GUITC</name>
<dbReference type="STRING" id="905079.L1IX18"/>
<dbReference type="FunFam" id="1.10.1620.10:FF:000001">
    <property type="entry name" value="60S ribosomal protein-like L39"/>
    <property type="match status" value="1"/>
</dbReference>
<dbReference type="HOGENOM" id="CLU_181948_3_0_1"/>
<evidence type="ECO:0000256" key="1">
    <source>
        <dbReference type="ARBA" id="ARBA00009339"/>
    </source>
</evidence>
<dbReference type="GO" id="GO:0003735">
    <property type="term" value="F:structural constituent of ribosome"/>
    <property type="evidence" value="ECO:0007669"/>
    <property type="project" value="InterPro"/>
</dbReference>
<dbReference type="eggNOG" id="KOG0002">
    <property type="taxonomic scope" value="Eukaryota"/>
</dbReference>
<dbReference type="EnsemblProtists" id="EKX40793">
    <property type="protein sequence ID" value="EKX40793"/>
    <property type="gene ID" value="GUITHDRAFT_96203"/>
</dbReference>
<dbReference type="KEGG" id="gtt:GUITHDRAFT_96203"/>
<dbReference type="GO" id="GO:0022625">
    <property type="term" value="C:cytosolic large ribosomal subunit"/>
    <property type="evidence" value="ECO:0007669"/>
    <property type="project" value="TreeGrafter"/>
</dbReference>
<dbReference type="Pfam" id="PF00832">
    <property type="entry name" value="Ribosomal_L39"/>
    <property type="match status" value="1"/>
</dbReference>
<dbReference type="OMA" id="RRTKMNI"/>
<dbReference type="GeneID" id="17297425"/>
<evidence type="ECO:0000313" key="6">
    <source>
        <dbReference type="Proteomes" id="UP000011087"/>
    </source>
</evidence>
<dbReference type="InterPro" id="IPR000077">
    <property type="entry name" value="Ribosomal_eL39"/>
</dbReference>
<dbReference type="OrthoDB" id="10251208at2759"/>
<evidence type="ECO:0000256" key="2">
    <source>
        <dbReference type="ARBA" id="ARBA00022980"/>
    </source>
</evidence>
<proteinExistence type="inferred from homology"/>
<comment type="similarity">
    <text evidence="1">Belongs to the eukaryotic ribosomal protein eL39 family.</text>
</comment>
<keyword evidence="6" id="KW-1185">Reference proteome</keyword>
<dbReference type="InterPro" id="IPR020083">
    <property type="entry name" value="Ribosomal_eL39_CS"/>
</dbReference>
<keyword evidence="3" id="KW-0687">Ribonucleoprotein</keyword>
<dbReference type="AlphaFoldDB" id="L1IX18"/>
<dbReference type="Gene3D" id="1.10.1620.10">
    <property type="entry name" value="Ribosomal protein L39e"/>
    <property type="match status" value="1"/>
</dbReference>
<dbReference type="RefSeq" id="XP_005827773.1">
    <property type="nucleotide sequence ID" value="XM_005827716.1"/>
</dbReference>
<sequence length="51" mass="6344">MPAHKSFKIKKILAKKARQNRQIPQWIRLRTDNKIRYNSKRRNWRRTKLGL</sequence>
<gene>
    <name evidence="4" type="primary">RPL39e</name>
    <name evidence="4" type="ORF">GUITHDRAFT_96203</name>
</gene>
<dbReference type="EMBL" id="JH993028">
    <property type="protein sequence ID" value="EKX40793.1"/>
    <property type="molecule type" value="Genomic_DNA"/>
</dbReference>
<dbReference type="PANTHER" id="PTHR19970:SF0">
    <property type="entry name" value="LARGE RIBOSOMAL SUBUNIT PROTEIN EL39"/>
    <property type="match status" value="1"/>
</dbReference>
<dbReference type="GO" id="GO:0006412">
    <property type="term" value="P:translation"/>
    <property type="evidence" value="ECO:0007669"/>
    <property type="project" value="InterPro"/>
</dbReference>
<reference evidence="5" key="3">
    <citation type="submission" date="2015-06" db="UniProtKB">
        <authorList>
            <consortium name="EnsemblProtists"/>
        </authorList>
    </citation>
    <scope>IDENTIFICATION</scope>
</reference>
<evidence type="ECO:0000313" key="5">
    <source>
        <dbReference type="EnsemblProtists" id="EKX40793"/>
    </source>
</evidence>
<dbReference type="HAMAP" id="MF_00629">
    <property type="entry name" value="Ribosomal_eL39"/>
    <property type="match status" value="1"/>
</dbReference>
<keyword evidence="2 4" id="KW-0689">Ribosomal protein</keyword>
<evidence type="ECO:0000313" key="4">
    <source>
        <dbReference type="EMBL" id="EKX40793.1"/>
    </source>
</evidence>
<dbReference type="InterPro" id="IPR023626">
    <property type="entry name" value="Ribosomal_eL39_dom_sf"/>
</dbReference>
<reference evidence="6" key="2">
    <citation type="submission" date="2012-11" db="EMBL/GenBank/DDBJ databases">
        <authorList>
            <person name="Kuo A."/>
            <person name="Curtis B.A."/>
            <person name="Tanifuji G."/>
            <person name="Burki F."/>
            <person name="Gruber A."/>
            <person name="Irimia M."/>
            <person name="Maruyama S."/>
            <person name="Arias M.C."/>
            <person name="Ball S.G."/>
            <person name="Gile G.H."/>
            <person name="Hirakawa Y."/>
            <person name="Hopkins J.F."/>
            <person name="Rensing S.A."/>
            <person name="Schmutz J."/>
            <person name="Symeonidi A."/>
            <person name="Elias M."/>
            <person name="Eveleigh R.J."/>
            <person name="Herman E.K."/>
            <person name="Klute M.J."/>
            <person name="Nakayama T."/>
            <person name="Obornik M."/>
            <person name="Reyes-Prieto A."/>
            <person name="Armbrust E.V."/>
            <person name="Aves S.J."/>
            <person name="Beiko R.G."/>
            <person name="Coutinho P."/>
            <person name="Dacks J.B."/>
            <person name="Durnford D.G."/>
            <person name="Fast N.M."/>
            <person name="Green B.R."/>
            <person name="Grisdale C."/>
            <person name="Hempe F."/>
            <person name="Henrissat B."/>
            <person name="Hoppner M.P."/>
            <person name="Ishida K.-I."/>
            <person name="Kim E."/>
            <person name="Koreny L."/>
            <person name="Kroth P.G."/>
            <person name="Liu Y."/>
            <person name="Malik S.-B."/>
            <person name="Maier U.G."/>
            <person name="McRose D."/>
            <person name="Mock T."/>
            <person name="Neilson J.A."/>
            <person name="Onodera N.T."/>
            <person name="Poole A.M."/>
            <person name="Pritham E.J."/>
            <person name="Richards T.A."/>
            <person name="Rocap G."/>
            <person name="Roy S.W."/>
            <person name="Sarai C."/>
            <person name="Schaack S."/>
            <person name="Shirato S."/>
            <person name="Slamovits C.H."/>
            <person name="Spencer D.F."/>
            <person name="Suzuki S."/>
            <person name="Worden A.Z."/>
            <person name="Zauner S."/>
            <person name="Barry K."/>
            <person name="Bell C."/>
            <person name="Bharti A.K."/>
            <person name="Crow J.A."/>
            <person name="Grimwood J."/>
            <person name="Kramer R."/>
            <person name="Lindquist E."/>
            <person name="Lucas S."/>
            <person name="Salamov A."/>
            <person name="McFadden G.I."/>
            <person name="Lane C.E."/>
            <person name="Keeling P.J."/>
            <person name="Gray M.W."/>
            <person name="Grigoriev I.V."/>
            <person name="Archibald J.M."/>
        </authorList>
    </citation>
    <scope>NUCLEOTIDE SEQUENCE</scope>
    <source>
        <strain evidence="6">CCMP2712</strain>
    </source>
</reference>
<reference evidence="4 6" key="1">
    <citation type="journal article" date="2012" name="Nature">
        <title>Algal genomes reveal evolutionary mosaicism and the fate of nucleomorphs.</title>
        <authorList>
            <consortium name="DOE Joint Genome Institute"/>
            <person name="Curtis B.A."/>
            <person name="Tanifuji G."/>
            <person name="Burki F."/>
            <person name="Gruber A."/>
            <person name="Irimia M."/>
            <person name="Maruyama S."/>
            <person name="Arias M.C."/>
            <person name="Ball S.G."/>
            <person name="Gile G.H."/>
            <person name="Hirakawa Y."/>
            <person name="Hopkins J.F."/>
            <person name="Kuo A."/>
            <person name="Rensing S.A."/>
            <person name="Schmutz J."/>
            <person name="Symeonidi A."/>
            <person name="Elias M."/>
            <person name="Eveleigh R.J."/>
            <person name="Herman E.K."/>
            <person name="Klute M.J."/>
            <person name="Nakayama T."/>
            <person name="Obornik M."/>
            <person name="Reyes-Prieto A."/>
            <person name="Armbrust E.V."/>
            <person name="Aves S.J."/>
            <person name="Beiko R.G."/>
            <person name="Coutinho P."/>
            <person name="Dacks J.B."/>
            <person name="Durnford D.G."/>
            <person name="Fast N.M."/>
            <person name="Green B.R."/>
            <person name="Grisdale C.J."/>
            <person name="Hempel F."/>
            <person name="Henrissat B."/>
            <person name="Hoppner M.P."/>
            <person name="Ishida K."/>
            <person name="Kim E."/>
            <person name="Koreny L."/>
            <person name="Kroth P.G."/>
            <person name="Liu Y."/>
            <person name="Malik S.B."/>
            <person name="Maier U.G."/>
            <person name="McRose D."/>
            <person name="Mock T."/>
            <person name="Neilson J.A."/>
            <person name="Onodera N.T."/>
            <person name="Poole A.M."/>
            <person name="Pritham E.J."/>
            <person name="Richards T.A."/>
            <person name="Rocap G."/>
            <person name="Roy S.W."/>
            <person name="Sarai C."/>
            <person name="Schaack S."/>
            <person name="Shirato S."/>
            <person name="Slamovits C.H."/>
            <person name="Spencer D.F."/>
            <person name="Suzuki S."/>
            <person name="Worden A.Z."/>
            <person name="Zauner S."/>
            <person name="Barry K."/>
            <person name="Bell C."/>
            <person name="Bharti A.K."/>
            <person name="Crow J.A."/>
            <person name="Grimwood J."/>
            <person name="Kramer R."/>
            <person name="Lindquist E."/>
            <person name="Lucas S."/>
            <person name="Salamov A."/>
            <person name="McFadden G.I."/>
            <person name="Lane C.E."/>
            <person name="Keeling P.J."/>
            <person name="Gray M.W."/>
            <person name="Grigoriev I.V."/>
            <person name="Archibald J.M."/>
        </authorList>
    </citation>
    <scope>NUCLEOTIDE SEQUENCE</scope>
    <source>
        <strain evidence="4 6">CCMP2712</strain>
    </source>
</reference>
<dbReference type="SUPFAM" id="SSF48662">
    <property type="entry name" value="Ribosomal protein L39e"/>
    <property type="match status" value="1"/>
</dbReference>
<dbReference type="Proteomes" id="UP000011087">
    <property type="component" value="Unassembled WGS sequence"/>
</dbReference>